<protein>
    <submittedName>
        <fullName evidence="1">Sigma-70 family RNA polymerase sigma factor</fullName>
    </submittedName>
</protein>
<proteinExistence type="predicted"/>
<reference evidence="1" key="1">
    <citation type="submission" date="2019-08" db="EMBL/GenBank/DDBJ databases">
        <title>Genome sequence of Clostridiales bacterium MT110.</title>
        <authorList>
            <person name="Cao J."/>
        </authorList>
    </citation>
    <scope>NUCLEOTIDE SEQUENCE</scope>
    <source>
        <strain evidence="1">MT110</strain>
    </source>
</reference>
<dbReference type="EMBL" id="CP042469">
    <property type="protein sequence ID" value="QOX64065.1"/>
    <property type="molecule type" value="Genomic_DNA"/>
</dbReference>
<evidence type="ECO:0000313" key="2">
    <source>
        <dbReference type="Proteomes" id="UP000594014"/>
    </source>
</evidence>
<organism evidence="1 2">
    <name type="scientific">Anoxybacterium hadale</name>
    <dbReference type="NCBI Taxonomy" id="3408580"/>
    <lineage>
        <taxon>Bacteria</taxon>
        <taxon>Bacillati</taxon>
        <taxon>Bacillota</taxon>
        <taxon>Clostridia</taxon>
        <taxon>Peptostreptococcales</taxon>
        <taxon>Anaerovoracaceae</taxon>
        <taxon>Anoxybacterium</taxon>
    </lineage>
</organism>
<name>A0ACD1AD46_9FIRM</name>
<dbReference type="Proteomes" id="UP000594014">
    <property type="component" value="Chromosome"/>
</dbReference>
<keyword evidence="2" id="KW-1185">Reference proteome</keyword>
<sequence length="172" mass="20357">MNKKENERTKIRLLERACASYERELQQYIYALTRNDSFAMEEIYQNTMLSALRGICGLREEKKIKDWIFAIAREEAKRYYAALTADKAGRQHVPEHELKSNLSGIIDFTQSVEDRVSIAALINSLKEEERQLYVLHYYYGFPFKKISEMLNMNYNTVRSMHGRGMAKMRRRL</sequence>
<gene>
    <name evidence="1" type="ORF">FRZ06_12330</name>
</gene>
<evidence type="ECO:0000313" key="1">
    <source>
        <dbReference type="EMBL" id="QOX64065.1"/>
    </source>
</evidence>
<accession>A0ACD1AD46</accession>